<dbReference type="InterPro" id="IPR004481">
    <property type="entry name" value="K/Na/Ca-exchanger"/>
</dbReference>
<organism evidence="7 8">
    <name type="scientific">Nodularia spumigena CENA596</name>
    <dbReference type="NCBI Taxonomy" id="1819295"/>
    <lineage>
        <taxon>Bacteria</taxon>
        <taxon>Bacillati</taxon>
        <taxon>Cyanobacteriota</taxon>
        <taxon>Cyanophyceae</taxon>
        <taxon>Nostocales</taxon>
        <taxon>Nodulariaceae</taxon>
        <taxon>Nodularia</taxon>
    </lineage>
</organism>
<feature type="transmembrane region" description="Helical" evidence="5">
    <location>
        <begin position="284"/>
        <end position="307"/>
    </location>
</feature>
<feature type="transmembrane region" description="Helical" evidence="5">
    <location>
        <begin position="129"/>
        <end position="151"/>
    </location>
</feature>
<feature type="transmembrane region" description="Helical" evidence="5">
    <location>
        <begin position="68"/>
        <end position="90"/>
    </location>
</feature>
<dbReference type="InterPro" id="IPR044880">
    <property type="entry name" value="NCX_ion-bd_dom_sf"/>
</dbReference>
<gene>
    <name evidence="7" type="ORF">A2T98_19055</name>
</gene>
<feature type="domain" description="Sodium/calcium exchanger membrane region" evidence="6">
    <location>
        <begin position="188"/>
        <end position="333"/>
    </location>
</feature>
<dbReference type="GO" id="GO:0008273">
    <property type="term" value="F:calcium, potassium:sodium antiporter activity"/>
    <property type="evidence" value="ECO:0007669"/>
    <property type="project" value="TreeGrafter"/>
</dbReference>
<accession>A0A166IDX9</accession>
<evidence type="ECO:0000313" key="8">
    <source>
        <dbReference type="Proteomes" id="UP000076555"/>
    </source>
</evidence>
<dbReference type="InterPro" id="IPR004837">
    <property type="entry name" value="NaCa_Exmemb"/>
</dbReference>
<dbReference type="Proteomes" id="UP000076555">
    <property type="component" value="Unassembled WGS sequence"/>
</dbReference>
<feature type="transmembrane region" description="Helical" evidence="5">
    <location>
        <begin position="184"/>
        <end position="206"/>
    </location>
</feature>
<evidence type="ECO:0000256" key="5">
    <source>
        <dbReference type="SAM" id="Phobius"/>
    </source>
</evidence>
<dbReference type="GO" id="GO:0005886">
    <property type="term" value="C:plasma membrane"/>
    <property type="evidence" value="ECO:0007669"/>
    <property type="project" value="TreeGrafter"/>
</dbReference>
<evidence type="ECO:0000256" key="1">
    <source>
        <dbReference type="ARBA" id="ARBA00004141"/>
    </source>
</evidence>
<keyword evidence="2 5" id="KW-0812">Transmembrane</keyword>
<evidence type="ECO:0000256" key="4">
    <source>
        <dbReference type="ARBA" id="ARBA00023136"/>
    </source>
</evidence>
<feature type="transmembrane region" description="Helical" evidence="5">
    <location>
        <begin position="253"/>
        <end position="272"/>
    </location>
</feature>
<proteinExistence type="predicted"/>
<evidence type="ECO:0000256" key="3">
    <source>
        <dbReference type="ARBA" id="ARBA00022989"/>
    </source>
</evidence>
<name>A0A166IDX9_NODSP</name>
<dbReference type="PANTHER" id="PTHR10846:SF8">
    <property type="entry name" value="INNER MEMBRANE PROTEIN YRBG"/>
    <property type="match status" value="1"/>
</dbReference>
<feature type="transmembrane region" description="Helical" evidence="5">
    <location>
        <begin position="314"/>
        <end position="333"/>
    </location>
</feature>
<feature type="transmembrane region" description="Helical" evidence="5">
    <location>
        <begin position="218"/>
        <end position="241"/>
    </location>
</feature>
<dbReference type="RefSeq" id="WP_063874125.1">
    <property type="nucleotide sequence ID" value="NZ_CAWMRI010000259.1"/>
</dbReference>
<comment type="caution">
    <text evidence="7">The sequence shown here is derived from an EMBL/GenBank/DDBJ whole genome shotgun (WGS) entry which is preliminary data.</text>
</comment>
<dbReference type="OrthoDB" id="9794225at2"/>
<keyword evidence="4 5" id="KW-0472">Membrane</keyword>
<feature type="domain" description="Sodium/calcium exchanger membrane region" evidence="6">
    <location>
        <begin position="4"/>
        <end position="151"/>
    </location>
</feature>
<dbReference type="Gene3D" id="1.20.1420.30">
    <property type="entry name" value="NCX, central ion-binding region"/>
    <property type="match status" value="1"/>
</dbReference>
<protein>
    <submittedName>
        <fullName evidence="7">Cation transporter</fullName>
    </submittedName>
</protein>
<dbReference type="AlphaFoldDB" id="A0A166IDX9"/>
<evidence type="ECO:0000313" key="7">
    <source>
        <dbReference type="EMBL" id="KZL48268.1"/>
    </source>
</evidence>
<sequence length="335" mass="35480">MFLFLQVLVCFLAVIAVGMRLSQSADVVAEKTGLGRTWVGGLLLSGVTSLPELATGVSAVTVLNAPDLAAGAILGSCLFNLMILGLLDIFSGREPLLKRAPVGLGLAASLGCAMLGVTAAGMLFTQQGISLTLGWVGVPSLLLILLYIVSAKMMTQFEIRRRAAAILEAEPEALQYQHIKPGQAYVNFALLSLATVVLGVWLAFLGDQVSAVTGLGQSFIGALLLAGATSLPEVVVSVEAIRMNAVEMAVSNLFGSNLWNLAILGIYDVVYLKGNLWLQISEVHLFTAIIAMIMTSVATAGLIYHAVSRTQIYVTWDGITLIALYIGGMYIIYRS</sequence>
<dbReference type="GO" id="GO:0006874">
    <property type="term" value="P:intracellular calcium ion homeostasis"/>
    <property type="evidence" value="ECO:0007669"/>
    <property type="project" value="TreeGrafter"/>
</dbReference>
<dbReference type="GO" id="GO:0005262">
    <property type="term" value="F:calcium channel activity"/>
    <property type="evidence" value="ECO:0007669"/>
    <property type="project" value="TreeGrafter"/>
</dbReference>
<dbReference type="EMBL" id="LWAJ01000259">
    <property type="protein sequence ID" value="KZL48268.1"/>
    <property type="molecule type" value="Genomic_DNA"/>
</dbReference>
<feature type="transmembrane region" description="Helical" evidence="5">
    <location>
        <begin position="102"/>
        <end position="123"/>
    </location>
</feature>
<reference evidence="7 8" key="1">
    <citation type="submission" date="2016-04" db="EMBL/GenBank/DDBJ databases">
        <title>Draft Genome Assembly of the Bloom-forming Cyanobacterium Nodularia spumigena Strain CENA596 in Shrimp Production Ponds.</title>
        <authorList>
            <person name="Popin R.V."/>
            <person name="Rigonato J."/>
            <person name="Abreu V.A."/>
            <person name="Andreote A.P."/>
            <person name="Silveira S.B."/>
            <person name="Odebrecht C."/>
            <person name="Fiore M.F."/>
        </authorList>
    </citation>
    <scope>NUCLEOTIDE SEQUENCE [LARGE SCALE GENOMIC DNA]</scope>
    <source>
        <strain evidence="7 8">CENA596</strain>
    </source>
</reference>
<evidence type="ECO:0000259" key="6">
    <source>
        <dbReference type="Pfam" id="PF01699"/>
    </source>
</evidence>
<dbReference type="PANTHER" id="PTHR10846">
    <property type="entry name" value="SODIUM/POTASSIUM/CALCIUM EXCHANGER"/>
    <property type="match status" value="1"/>
</dbReference>
<evidence type="ECO:0000256" key="2">
    <source>
        <dbReference type="ARBA" id="ARBA00022692"/>
    </source>
</evidence>
<comment type="subcellular location">
    <subcellularLocation>
        <location evidence="1">Membrane</location>
        <topology evidence="1">Multi-pass membrane protein</topology>
    </subcellularLocation>
</comment>
<keyword evidence="3 5" id="KW-1133">Transmembrane helix</keyword>
<dbReference type="Pfam" id="PF01699">
    <property type="entry name" value="Na_Ca_ex"/>
    <property type="match status" value="2"/>
</dbReference>